<gene>
    <name evidence="12" type="ORF">PEVE_00026584</name>
</gene>
<evidence type="ECO:0000256" key="1">
    <source>
        <dbReference type="ARBA" id="ARBA00004651"/>
    </source>
</evidence>
<feature type="transmembrane region" description="Helical" evidence="10">
    <location>
        <begin position="479"/>
        <end position="501"/>
    </location>
</feature>
<dbReference type="Pfam" id="PF00001">
    <property type="entry name" value="7tm_1"/>
    <property type="match status" value="2"/>
</dbReference>
<name>A0ABN8SQL4_9CNID</name>
<dbReference type="InterPro" id="IPR000276">
    <property type="entry name" value="GPCR_Rhodpsn"/>
</dbReference>
<dbReference type="PROSITE" id="PS50262">
    <property type="entry name" value="G_PROTEIN_RECEP_F1_2"/>
    <property type="match status" value="2"/>
</dbReference>
<dbReference type="Gene3D" id="1.20.1070.10">
    <property type="entry name" value="Rhodopsin 7-helix transmembrane proteins"/>
    <property type="match status" value="4"/>
</dbReference>
<dbReference type="PRINTS" id="PR00237">
    <property type="entry name" value="GPCRRHODOPSN"/>
</dbReference>
<dbReference type="PANTHER" id="PTHR24246">
    <property type="entry name" value="OLFACTORY RECEPTOR AND ADENOSINE RECEPTOR"/>
    <property type="match status" value="1"/>
</dbReference>
<feature type="transmembrane region" description="Helical" evidence="10">
    <location>
        <begin position="213"/>
        <end position="234"/>
    </location>
</feature>
<feature type="transmembrane region" description="Helical" evidence="10">
    <location>
        <begin position="507"/>
        <end position="529"/>
    </location>
</feature>
<protein>
    <recommendedName>
        <fullName evidence="11">G-protein coupled receptors family 1 profile domain-containing protein</fullName>
    </recommendedName>
</protein>
<feature type="transmembrane region" description="Helical" evidence="10">
    <location>
        <begin position="6"/>
        <end position="26"/>
    </location>
</feature>
<dbReference type="CDD" id="cd00637">
    <property type="entry name" value="7tm_classA_rhodopsin-like"/>
    <property type="match status" value="2"/>
</dbReference>
<evidence type="ECO:0000256" key="3">
    <source>
        <dbReference type="ARBA" id="ARBA00022692"/>
    </source>
</evidence>
<dbReference type="SUPFAM" id="SSF81321">
    <property type="entry name" value="Family A G protein-coupled receptor-like"/>
    <property type="match status" value="2"/>
</dbReference>
<evidence type="ECO:0000256" key="7">
    <source>
        <dbReference type="ARBA" id="ARBA00023170"/>
    </source>
</evidence>
<feature type="transmembrane region" description="Helical" evidence="10">
    <location>
        <begin position="155"/>
        <end position="177"/>
    </location>
</feature>
<reference evidence="12 13" key="1">
    <citation type="submission" date="2022-05" db="EMBL/GenBank/DDBJ databases">
        <authorList>
            <consortium name="Genoscope - CEA"/>
            <person name="William W."/>
        </authorList>
    </citation>
    <scope>NUCLEOTIDE SEQUENCE [LARGE SCALE GENOMIC DNA]</scope>
</reference>
<feature type="transmembrane region" description="Helical" evidence="10">
    <location>
        <begin position="309"/>
        <end position="329"/>
    </location>
</feature>
<evidence type="ECO:0000259" key="11">
    <source>
        <dbReference type="PROSITE" id="PS50262"/>
    </source>
</evidence>
<evidence type="ECO:0000256" key="6">
    <source>
        <dbReference type="ARBA" id="ARBA00023136"/>
    </source>
</evidence>
<keyword evidence="6 10" id="KW-0472">Membrane</keyword>
<dbReference type="EMBL" id="CALNXI010003603">
    <property type="protein sequence ID" value="CAH3193805.1"/>
    <property type="molecule type" value="Genomic_DNA"/>
</dbReference>
<feature type="domain" description="G-protein coupled receptors family 1 profile" evidence="11">
    <location>
        <begin position="18"/>
        <end position="143"/>
    </location>
</feature>
<comment type="subcellular location">
    <subcellularLocation>
        <location evidence="1">Cell membrane</location>
        <topology evidence="1">Multi-pass membrane protein</topology>
    </subcellularLocation>
</comment>
<accession>A0ABN8SQL4</accession>
<evidence type="ECO:0000256" key="4">
    <source>
        <dbReference type="ARBA" id="ARBA00022989"/>
    </source>
</evidence>
<proteinExistence type="predicted"/>
<keyword evidence="3 10" id="KW-0812">Transmembrane</keyword>
<keyword evidence="13" id="KW-1185">Reference proteome</keyword>
<dbReference type="InterPro" id="IPR017452">
    <property type="entry name" value="GPCR_Rhodpsn_7TM"/>
</dbReference>
<evidence type="ECO:0000256" key="5">
    <source>
        <dbReference type="ARBA" id="ARBA00023040"/>
    </source>
</evidence>
<evidence type="ECO:0000313" key="13">
    <source>
        <dbReference type="Proteomes" id="UP001159427"/>
    </source>
</evidence>
<evidence type="ECO:0000256" key="8">
    <source>
        <dbReference type="ARBA" id="ARBA00023180"/>
    </source>
</evidence>
<evidence type="ECO:0000256" key="9">
    <source>
        <dbReference type="ARBA" id="ARBA00023224"/>
    </source>
</evidence>
<dbReference type="Proteomes" id="UP001159427">
    <property type="component" value="Unassembled WGS sequence"/>
</dbReference>
<feature type="transmembrane region" description="Helical" evidence="10">
    <location>
        <begin position="38"/>
        <end position="61"/>
    </location>
</feature>
<feature type="transmembrane region" description="Helical" evidence="10">
    <location>
        <begin position="81"/>
        <end position="109"/>
    </location>
</feature>
<keyword evidence="5" id="KW-0297">G-protein coupled receptor</keyword>
<sequence>LVANCVLNGFLSYTAIVLNIITIQALRKTSSLPKTLKTLLLSELSLSISDLGVGLLVQPLYVAFLTMEITKNSKNTDNSFAYLAVVKAYAIPNRLFVVSSFFGVFAITVDRFLAIHLHLRYQQLVTHKRVVAVVISFWVFSVIACFCWYESIHVLSVMSVVCIITTGLLYCKIYSAVRHHTNQIRLLQVPEQVAQNGDMANTARLRKTAVATFYVYTLFSVCYLPIACAGLATMTHGKNAFLSHLWFFTWTVVYLNSLCTMTEAEGLHTPTLVANCVLNGFLSYTAIVLNIITIQALRKTSSLPKTLKTLLLTLSISDLGVGLLVQPLYVAFLTMEITKNSKNSDNIIAYWAVFKAYAFSNILFVFPSFFGVFAITVDRFLAIHLHLRYQELVTQKRVVAAVISLWVFSVSIAWFCFSISALSVMSVVCIITTGLLYCKIYAAVRHHTNQIHALQVQQMTQNGDMANTARLRKTAVATFYVYILFSVCYLPMACAGLATMIHGKNAFLSHLWFFTWTVVYLNSSFNPLIYSWKMRHIRQAVLDILRNICPSGH</sequence>
<feature type="non-terminal residue" evidence="12">
    <location>
        <position position="1"/>
    </location>
</feature>
<feature type="domain" description="G-protein coupled receptors family 1 profile" evidence="11">
    <location>
        <begin position="289"/>
        <end position="530"/>
    </location>
</feature>
<keyword evidence="2" id="KW-1003">Cell membrane</keyword>
<feature type="transmembrane region" description="Helical" evidence="10">
    <location>
        <begin position="130"/>
        <end position="149"/>
    </location>
</feature>
<feature type="transmembrane region" description="Helical" evidence="10">
    <location>
        <begin position="398"/>
        <end position="415"/>
    </location>
</feature>
<organism evidence="12 13">
    <name type="scientific">Porites evermanni</name>
    <dbReference type="NCBI Taxonomy" id="104178"/>
    <lineage>
        <taxon>Eukaryota</taxon>
        <taxon>Metazoa</taxon>
        <taxon>Cnidaria</taxon>
        <taxon>Anthozoa</taxon>
        <taxon>Hexacorallia</taxon>
        <taxon>Scleractinia</taxon>
        <taxon>Fungiina</taxon>
        <taxon>Poritidae</taxon>
        <taxon>Porites</taxon>
    </lineage>
</organism>
<evidence type="ECO:0000256" key="10">
    <source>
        <dbReference type="SAM" id="Phobius"/>
    </source>
</evidence>
<keyword evidence="7" id="KW-0675">Receptor</keyword>
<feature type="transmembrane region" description="Helical" evidence="10">
    <location>
        <begin position="349"/>
        <end position="377"/>
    </location>
</feature>
<keyword evidence="4 10" id="KW-1133">Transmembrane helix</keyword>
<keyword evidence="9" id="KW-0807">Transducer</keyword>
<evidence type="ECO:0000313" key="12">
    <source>
        <dbReference type="EMBL" id="CAH3193805.1"/>
    </source>
</evidence>
<feature type="transmembrane region" description="Helical" evidence="10">
    <location>
        <begin position="421"/>
        <end position="442"/>
    </location>
</feature>
<evidence type="ECO:0000256" key="2">
    <source>
        <dbReference type="ARBA" id="ARBA00022475"/>
    </source>
</evidence>
<feature type="transmembrane region" description="Helical" evidence="10">
    <location>
        <begin position="272"/>
        <end position="297"/>
    </location>
</feature>
<comment type="caution">
    <text evidence="12">The sequence shown here is derived from an EMBL/GenBank/DDBJ whole genome shotgun (WGS) entry which is preliminary data.</text>
</comment>
<dbReference type="PANTHER" id="PTHR24246:SF27">
    <property type="entry name" value="ADENOSINE RECEPTOR, ISOFORM A"/>
    <property type="match status" value="1"/>
</dbReference>
<keyword evidence="8" id="KW-0325">Glycoprotein</keyword>